<sequence>MKYVVIEGHRSEYPRPICFAKGDLLEIGQRYEGEEAWQDWYLCTCVGQAPGWVPGQLIERVGVALGRALEQYSAHELDVDPGQGVEGLRPLNGWMWCRRQANGELGWLPCEKLRLLI</sequence>
<dbReference type="Proteomes" id="UP000263595">
    <property type="component" value="Unassembled WGS sequence"/>
</dbReference>
<dbReference type="InterPro" id="IPR001452">
    <property type="entry name" value="SH3_domain"/>
</dbReference>
<evidence type="ECO:0000313" key="4">
    <source>
        <dbReference type="Proteomes" id="UP000263595"/>
    </source>
</evidence>
<reference evidence="4" key="1">
    <citation type="submission" date="2018-08" db="EMBL/GenBank/DDBJ databases">
        <authorList>
            <person name="Blom J."/>
        </authorList>
    </citation>
    <scope>NUCLEOTIDE SEQUENCE [LARGE SCALE GENOMIC DNA]</scope>
    <source>
        <strain evidence="4">CCOS 865</strain>
    </source>
</reference>
<dbReference type="InterPro" id="IPR036028">
    <property type="entry name" value="SH3-like_dom_sf"/>
</dbReference>
<organism evidence="3 4">
    <name type="scientific">Pseudomonas reidholzensis</name>
    <dbReference type="NCBI Taxonomy" id="1785162"/>
    <lineage>
        <taxon>Bacteria</taxon>
        <taxon>Pseudomonadati</taxon>
        <taxon>Pseudomonadota</taxon>
        <taxon>Gammaproteobacteria</taxon>
        <taxon>Pseudomonadales</taxon>
        <taxon>Pseudomonadaceae</taxon>
        <taxon>Pseudomonas</taxon>
    </lineage>
</organism>
<dbReference type="PIRSF" id="PIRSF034961">
    <property type="entry name" value="UCP034961_SH3_2"/>
    <property type="match status" value="1"/>
</dbReference>
<proteinExistence type="predicted"/>
<evidence type="ECO:0000259" key="2">
    <source>
        <dbReference type="Pfam" id="PF07653"/>
    </source>
</evidence>
<feature type="domain" description="SH3" evidence="2">
    <location>
        <begin position="2"/>
        <end position="59"/>
    </location>
</feature>
<dbReference type="InterPro" id="IPR014593">
    <property type="entry name" value="UCP034961_SH3_2"/>
</dbReference>
<name>A0A383RRY9_9PSED</name>
<keyword evidence="1" id="KW-0728">SH3 domain</keyword>
<evidence type="ECO:0000313" key="3">
    <source>
        <dbReference type="EMBL" id="SYX89827.1"/>
    </source>
</evidence>
<dbReference type="RefSeq" id="WP_119140506.1">
    <property type="nucleotide sequence ID" value="NZ_CBCSFL010000005.1"/>
</dbReference>
<gene>
    <name evidence="3" type="ORF">CCOS865_02088</name>
</gene>
<keyword evidence="4" id="KW-1185">Reference proteome</keyword>
<dbReference type="Pfam" id="PF07653">
    <property type="entry name" value="SH3_2"/>
    <property type="match status" value="1"/>
</dbReference>
<protein>
    <submittedName>
        <fullName evidence="3">Variant SH3 domain protein</fullName>
    </submittedName>
</protein>
<dbReference type="AlphaFoldDB" id="A0A383RRY9"/>
<dbReference type="SUPFAM" id="SSF50044">
    <property type="entry name" value="SH3-domain"/>
    <property type="match status" value="2"/>
</dbReference>
<accession>A0A383RRY9</accession>
<dbReference type="EMBL" id="UNOZ01000013">
    <property type="protein sequence ID" value="SYX89827.1"/>
    <property type="molecule type" value="Genomic_DNA"/>
</dbReference>
<dbReference type="OrthoDB" id="1030757at2"/>
<evidence type="ECO:0000256" key="1">
    <source>
        <dbReference type="ARBA" id="ARBA00022443"/>
    </source>
</evidence>